<dbReference type="SUPFAM" id="SSF46785">
    <property type="entry name" value="Winged helix' DNA-binding domain"/>
    <property type="match status" value="1"/>
</dbReference>
<dbReference type="InterPro" id="IPR036390">
    <property type="entry name" value="WH_DNA-bd_sf"/>
</dbReference>
<comment type="caution">
    <text evidence="5">The sequence shown here is derived from an EMBL/GenBank/DDBJ whole genome shotgun (WGS) entry which is preliminary data.</text>
</comment>
<dbReference type="Gene3D" id="1.10.10.10">
    <property type="entry name" value="Winged helix-like DNA-binding domain superfamily/Winged helix DNA-binding domain"/>
    <property type="match status" value="1"/>
</dbReference>
<name>A0ABU9AH55_PSEA5</name>
<organism evidence="5 6">
    <name type="scientific">Pseudonocardia alni subsp. carboxydivorans</name>
    <dbReference type="NCBI Taxonomy" id="415010"/>
    <lineage>
        <taxon>Bacteria</taxon>
        <taxon>Bacillati</taxon>
        <taxon>Actinomycetota</taxon>
        <taxon>Actinomycetes</taxon>
        <taxon>Pseudonocardiales</taxon>
        <taxon>Pseudonocardiaceae</taxon>
        <taxon>Pseudonocardia</taxon>
    </lineage>
</organism>
<dbReference type="PROSITE" id="PS01117">
    <property type="entry name" value="HTH_MARR_1"/>
    <property type="match status" value="1"/>
</dbReference>
<dbReference type="SMART" id="SM00347">
    <property type="entry name" value="HTH_MARR"/>
    <property type="match status" value="1"/>
</dbReference>
<keyword evidence="3" id="KW-0804">Transcription</keyword>
<keyword evidence="2" id="KW-0238">DNA-binding</keyword>
<proteinExistence type="predicted"/>
<dbReference type="Pfam" id="PF12802">
    <property type="entry name" value="MarR_2"/>
    <property type="match status" value="1"/>
</dbReference>
<dbReference type="InterPro" id="IPR023187">
    <property type="entry name" value="Tscrpt_reg_MarR-type_CS"/>
</dbReference>
<dbReference type="Proteomes" id="UP001367513">
    <property type="component" value="Unassembled WGS sequence"/>
</dbReference>
<accession>A0ABU9AH55</accession>
<evidence type="ECO:0000313" key="6">
    <source>
        <dbReference type="Proteomes" id="UP001367513"/>
    </source>
</evidence>
<dbReference type="InterPro" id="IPR039422">
    <property type="entry name" value="MarR/SlyA-like"/>
</dbReference>
<dbReference type="InterPro" id="IPR000835">
    <property type="entry name" value="HTH_MarR-typ"/>
</dbReference>
<evidence type="ECO:0000256" key="3">
    <source>
        <dbReference type="ARBA" id="ARBA00023163"/>
    </source>
</evidence>
<keyword evidence="1" id="KW-0805">Transcription regulation</keyword>
<evidence type="ECO:0000256" key="1">
    <source>
        <dbReference type="ARBA" id="ARBA00023015"/>
    </source>
</evidence>
<dbReference type="PROSITE" id="PS50995">
    <property type="entry name" value="HTH_MARR_2"/>
    <property type="match status" value="1"/>
</dbReference>
<dbReference type="EMBL" id="JBBPIX010000009">
    <property type="protein sequence ID" value="MEK6465648.1"/>
    <property type="molecule type" value="Genomic_DNA"/>
</dbReference>
<evidence type="ECO:0000259" key="4">
    <source>
        <dbReference type="PROSITE" id="PS50995"/>
    </source>
</evidence>
<gene>
    <name evidence="5" type="ORF">WG925_18040</name>
</gene>
<dbReference type="PANTHER" id="PTHR33164">
    <property type="entry name" value="TRANSCRIPTIONAL REGULATOR, MARR FAMILY"/>
    <property type="match status" value="1"/>
</dbReference>
<dbReference type="RefSeq" id="WP_346104117.1">
    <property type="nucleotide sequence ID" value="NZ_BAAAOD010000030.1"/>
</dbReference>
<dbReference type="InterPro" id="IPR036388">
    <property type="entry name" value="WH-like_DNA-bd_sf"/>
</dbReference>
<keyword evidence="6" id="KW-1185">Reference proteome</keyword>
<evidence type="ECO:0000313" key="5">
    <source>
        <dbReference type="EMBL" id="MEK6465648.1"/>
    </source>
</evidence>
<protein>
    <submittedName>
        <fullName evidence="5">MarR family transcriptional regulator</fullName>
    </submittedName>
</protein>
<feature type="domain" description="HTH marR-type" evidence="4">
    <location>
        <begin position="12"/>
        <end position="143"/>
    </location>
</feature>
<sequence length="171" mass="19616">MEEDRLVRDETAEELGPLLARAELLGFYRIRSVAERFGLTVHEYTVLAELLLGRRAMTGAEVAETVGLATGGTARLLARLEERDLIEREPDPEDGRRLLVLATTRAHEILWEDVTDTGARRIVTGVPAEWVDWFRPVAGRLLDVGVRRVQEMRDREYRDRVRRRRRRAAGT</sequence>
<reference evidence="5 6" key="1">
    <citation type="submission" date="2024-03" db="EMBL/GenBank/DDBJ databases">
        <title>Draft genome sequence of Pseudonocardia carboxydivorans JCM 14827.</title>
        <authorList>
            <person name="Duangmal K."/>
        </authorList>
    </citation>
    <scope>NUCLEOTIDE SEQUENCE [LARGE SCALE GENOMIC DNA]</scope>
    <source>
        <strain evidence="5 6">JCM 14827</strain>
    </source>
</reference>
<evidence type="ECO:0000256" key="2">
    <source>
        <dbReference type="ARBA" id="ARBA00023125"/>
    </source>
</evidence>
<dbReference type="PANTHER" id="PTHR33164:SF57">
    <property type="entry name" value="MARR-FAMILY TRANSCRIPTIONAL REGULATOR"/>
    <property type="match status" value="1"/>
</dbReference>